<dbReference type="AlphaFoldDB" id="A0A1W1E505"/>
<gene>
    <name evidence="1" type="ORF">MNB_SUP05-SYMBIONT-7-584</name>
</gene>
<accession>A0A1W1E505</accession>
<sequence>MKAPFPNPKIEATNPPSPFFHFSVVLQMFAGRKRVLKAVL</sequence>
<evidence type="ECO:0000313" key="1">
    <source>
        <dbReference type="EMBL" id="SFV88937.1"/>
    </source>
</evidence>
<protein>
    <submittedName>
        <fullName evidence="1">Uncharacterized protein</fullName>
    </submittedName>
</protein>
<reference evidence="1" key="1">
    <citation type="submission" date="2016-10" db="EMBL/GenBank/DDBJ databases">
        <authorList>
            <person name="de Groot N.N."/>
        </authorList>
    </citation>
    <scope>NUCLEOTIDE SEQUENCE</scope>
</reference>
<proteinExistence type="predicted"/>
<organism evidence="1">
    <name type="scientific">hydrothermal vent metagenome</name>
    <dbReference type="NCBI Taxonomy" id="652676"/>
    <lineage>
        <taxon>unclassified sequences</taxon>
        <taxon>metagenomes</taxon>
        <taxon>ecological metagenomes</taxon>
    </lineage>
</organism>
<name>A0A1W1E505_9ZZZZ</name>
<dbReference type="EMBL" id="FPIA01000105">
    <property type="protein sequence ID" value="SFV88937.1"/>
    <property type="molecule type" value="Genomic_DNA"/>
</dbReference>